<dbReference type="Proteomes" id="UP000887540">
    <property type="component" value="Unplaced"/>
</dbReference>
<dbReference type="AlphaFoldDB" id="A0A914BZ99"/>
<protein>
    <submittedName>
        <fullName evidence="2">Uncharacterized protein</fullName>
    </submittedName>
</protein>
<evidence type="ECO:0000313" key="1">
    <source>
        <dbReference type="Proteomes" id="UP000887540"/>
    </source>
</evidence>
<evidence type="ECO:0000313" key="2">
    <source>
        <dbReference type="WBParaSite" id="ACRNAN_Path_135.g467.t1"/>
    </source>
</evidence>
<dbReference type="WBParaSite" id="ACRNAN_Path_135.g467.t1">
    <property type="protein sequence ID" value="ACRNAN_Path_135.g467.t1"/>
    <property type="gene ID" value="ACRNAN_Path_135.g467"/>
</dbReference>
<reference evidence="2" key="1">
    <citation type="submission" date="2022-11" db="UniProtKB">
        <authorList>
            <consortium name="WormBaseParasite"/>
        </authorList>
    </citation>
    <scope>IDENTIFICATION</scope>
</reference>
<sequence length="309" mass="35244">MYSYGSFQNYWDIIKALDGITQYGANFVLETALKQIDTEYQANSTIGLSTLLFITSIANSNLTAAKPYADSLRSKGRLTFITVSMQQNDIANLSRLADQIINWDASNFYYPPDALSQLQNAFDCPAQPPFAFNFTQCRTTYANYFMFDASNDLNETDFQNQKQFFLDNLYTTISPIVSPMLYLYGYDNVSANYVSCDQYDMLCIPAMTQQIIQTNNTPSFYNAMYQTSDYRRAVNFIIFISSTPADWEIQQSISILNSILSYNGRVIVVSNNDQVDQSQLLKLNGISIAPYQENRMEQGEIIRKQMTCQ</sequence>
<name>A0A914BZ99_9BILA</name>
<accession>A0A914BZ99</accession>
<organism evidence="1 2">
    <name type="scientific">Acrobeloides nanus</name>
    <dbReference type="NCBI Taxonomy" id="290746"/>
    <lineage>
        <taxon>Eukaryota</taxon>
        <taxon>Metazoa</taxon>
        <taxon>Ecdysozoa</taxon>
        <taxon>Nematoda</taxon>
        <taxon>Chromadorea</taxon>
        <taxon>Rhabditida</taxon>
        <taxon>Tylenchina</taxon>
        <taxon>Cephalobomorpha</taxon>
        <taxon>Cephaloboidea</taxon>
        <taxon>Cephalobidae</taxon>
        <taxon>Acrobeloides</taxon>
    </lineage>
</organism>
<keyword evidence="1" id="KW-1185">Reference proteome</keyword>
<proteinExistence type="predicted"/>